<accession>A0A0E4BS88</accession>
<evidence type="ECO:0000313" key="2">
    <source>
        <dbReference type="Proteomes" id="UP000063308"/>
    </source>
</evidence>
<reference evidence="1 2" key="1">
    <citation type="submission" date="2014-11" db="EMBL/GenBank/DDBJ databases">
        <title>Symbiosis island explosion on the genome of extra-slow-growing strains of soybean bradyrhizobia with massive insertion sequences.</title>
        <authorList>
            <person name="Iida T."/>
            <person name="Minamisawa K."/>
        </authorList>
    </citation>
    <scope>NUCLEOTIDE SEQUENCE [LARGE SCALE GENOMIC DNA]</scope>
    <source>
        <strain evidence="1 2">NK6</strain>
    </source>
</reference>
<evidence type="ECO:0000313" key="1">
    <source>
        <dbReference type="EMBL" id="BAR59489.1"/>
    </source>
</evidence>
<name>A0A0E4BS88_9BRAD</name>
<dbReference type="EMBL" id="AP014685">
    <property type="protein sequence ID" value="BAR59489.1"/>
    <property type="molecule type" value="Genomic_DNA"/>
</dbReference>
<protein>
    <submittedName>
        <fullName evidence="1">Uncharacterized protein</fullName>
    </submittedName>
</protein>
<dbReference type="AlphaFoldDB" id="A0A0E4BS88"/>
<proteinExistence type="predicted"/>
<organism evidence="1 2">
    <name type="scientific">Bradyrhizobium diazoefficiens</name>
    <dbReference type="NCBI Taxonomy" id="1355477"/>
    <lineage>
        <taxon>Bacteria</taxon>
        <taxon>Pseudomonadati</taxon>
        <taxon>Pseudomonadota</taxon>
        <taxon>Alphaproteobacteria</taxon>
        <taxon>Hyphomicrobiales</taxon>
        <taxon>Nitrobacteraceae</taxon>
        <taxon>Bradyrhizobium</taxon>
    </lineage>
</organism>
<sequence>MAPLVLDEIANDGIHVLPKQFAVGKNVVDRMSDAAQEFGPFLVFAGEITDLRSRSRIANLQLGEDQVFLRVVVNLRVKLEVADNRANNLIVGAVAAVENLKFPLEDGEQFLNVAVLLA</sequence>
<dbReference type="Proteomes" id="UP000063308">
    <property type="component" value="Chromosome"/>
</dbReference>
<gene>
    <name evidence="1" type="ORF">NK6_6336</name>
</gene>